<dbReference type="HOGENOM" id="CLU_047034_0_0_6"/>
<dbReference type="SUPFAM" id="SSF56281">
    <property type="entry name" value="Metallo-hydrolase/oxidoreductase"/>
    <property type="match status" value="1"/>
</dbReference>
<dbReference type="OrthoDB" id="2373347at2"/>
<dbReference type="PATRIC" id="fig|1028307.3.peg.3424"/>
<dbReference type="InterPro" id="IPR001279">
    <property type="entry name" value="Metallo-B-lactamas"/>
</dbReference>
<evidence type="ECO:0000259" key="1">
    <source>
        <dbReference type="SMART" id="SM00849"/>
    </source>
</evidence>
<keyword evidence="3" id="KW-1185">Reference proteome</keyword>
<dbReference type="InterPro" id="IPR036866">
    <property type="entry name" value="RibonucZ/Hydroxyglut_hydro"/>
</dbReference>
<dbReference type="eggNOG" id="COG0491">
    <property type="taxonomic scope" value="Bacteria"/>
</dbReference>
<dbReference type="KEGG" id="eae:EAE_17120"/>
<name>A0A0H3FRR6_KLEAK</name>
<dbReference type="GeneID" id="93311617"/>
<dbReference type="EMBL" id="CP002824">
    <property type="protein sequence ID" value="AEG98335.1"/>
    <property type="molecule type" value="Genomic_DNA"/>
</dbReference>
<reference evidence="2 3" key="1">
    <citation type="journal article" date="2012" name="J. Bacteriol.">
        <title>Complete genome sequence of Enterobacter aerogenes KCTC 2190.</title>
        <authorList>
            <person name="Shin S.H."/>
            <person name="Kim S."/>
            <person name="Kim J.Y."/>
            <person name="Lee S."/>
            <person name="Um Y."/>
            <person name="Oh M.K."/>
            <person name="Kim Y.R."/>
            <person name="Lee J."/>
            <person name="Yang K.S."/>
        </authorList>
    </citation>
    <scope>NUCLEOTIDE SEQUENCE [LARGE SCALE GENOMIC DNA]</scope>
    <source>
        <strain evidence="2 3">KCTC 2190</strain>
    </source>
</reference>
<dbReference type="Proteomes" id="UP000008881">
    <property type="component" value="Chromosome"/>
</dbReference>
<dbReference type="SMART" id="SM00849">
    <property type="entry name" value="Lactamase_B"/>
    <property type="match status" value="1"/>
</dbReference>
<evidence type="ECO:0000313" key="2">
    <source>
        <dbReference type="EMBL" id="AEG98335.1"/>
    </source>
</evidence>
<dbReference type="PANTHER" id="PTHR36839:SF1">
    <property type="entry name" value="METALLO-BETA-LACTAMASE FAMILY PROTEIN (AFU_ORTHOLOGUE AFUA_5G12770)"/>
    <property type="match status" value="1"/>
</dbReference>
<evidence type="ECO:0000313" key="3">
    <source>
        <dbReference type="Proteomes" id="UP000008881"/>
    </source>
</evidence>
<dbReference type="PANTHER" id="PTHR36839">
    <property type="entry name" value="METALLO-BETA-LACTAMASE FAMILY PROTEIN (AFU_ORTHOLOGUE AFUA_5G12770)"/>
    <property type="match status" value="1"/>
</dbReference>
<dbReference type="RefSeq" id="WP_015705127.1">
    <property type="nucleotide sequence ID" value="NC_015663.1"/>
</dbReference>
<accession>A0A0H3FRR6</accession>
<proteinExistence type="predicted"/>
<dbReference type="Gene3D" id="3.60.15.10">
    <property type="entry name" value="Ribonuclease Z/Hydroxyacylglutathione hydrolase-like"/>
    <property type="match status" value="1"/>
</dbReference>
<feature type="domain" description="Metallo-beta-lactamase" evidence="1">
    <location>
        <begin position="73"/>
        <end position="227"/>
    </location>
</feature>
<sequence>MTITLCKACGTSYEFSENPPQHCPICEDERQFIPVGGQQWIALNKLTASHSNKWQQHNSALFSIRTIPGFAINQRAFLLRTPQGNILWDCIANLDEATKTLVSALGGLKAIAISHPHYYSCMQDWAAEFKAPIYLHGDDRQWVMRDSPWITFWEGDSLQLTADASLIRLGGHFAGGCVLHWAQGDGLLLSGDIVQVAPGANAVSFMWSYPNMLPLPASTVTDIIHRLADVKFSQIYGAFEGREILNNAGEIVRRSGEKYVACLTK</sequence>
<dbReference type="AlphaFoldDB" id="A0A0H3FRR6"/>
<gene>
    <name evidence="2" type="ordered locus">EAE_17120</name>
</gene>
<protein>
    <submittedName>
        <fullName evidence="2">Beta-lactamase-like protein</fullName>
    </submittedName>
</protein>
<organism evidence="2 3">
    <name type="scientific">Klebsiella aerogenes (strain ATCC 13048 / DSM 30053 / CCUG 1429 / JCM 1235 / KCTC 2190 / NBRC 13534 / NCIMB 10102 / NCTC 10006 / CDC 819-56)</name>
    <name type="common">Enterobacter aerogenes</name>
    <dbReference type="NCBI Taxonomy" id="1028307"/>
    <lineage>
        <taxon>Bacteria</taxon>
        <taxon>Pseudomonadati</taxon>
        <taxon>Pseudomonadota</taxon>
        <taxon>Gammaproteobacteria</taxon>
        <taxon>Enterobacterales</taxon>
        <taxon>Enterobacteriaceae</taxon>
        <taxon>Klebsiella/Raoultella group</taxon>
        <taxon>Klebsiella</taxon>
    </lineage>
</organism>